<name>A0A9Q3ESH4_9BASI</name>
<organism evidence="3 4">
    <name type="scientific">Austropuccinia psidii MF-1</name>
    <dbReference type="NCBI Taxonomy" id="1389203"/>
    <lineage>
        <taxon>Eukaryota</taxon>
        <taxon>Fungi</taxon>
        <taxon>Dikarya</taxon>
        <taxon>Basidiomycota</taxon>
        <taxon>Pucciniomycotina</taxon>
        <taxon>Pucciniomycetes</taxon>
        <taxon>Pucciniales</taxon>
        <taxon>Sphaerophragmiaceae</taxon>
        <taxon>Austropuccinia</taxon>
    </lineage>
</organism>
<evidence type="ECO:0000313" key="3">
    <source>
        <dbReference type="EMBL" id="MBW0524173.1"/>
    </source>
</evidence>
<keyword evidence="2" id="KW-0812">Transmembrane</keyword>
<evidence type="ECO:0000256" key="2">
    <source>
        <dbReference type="SAM" id="Phobius"/>
    </source>
</evidence>
<sequence length="90" mass="9656">MITDDAINNPKGFIVFSFTGVSVFSMACLFQNSPPAKNTRSQRNPAVLTPTEGLPPDRTPSIHQLSANLDRGPPMEGAAPSRTGGMKSRR</sequence>
<accession>A0A9Q3ESH4</accession>
<feature type="compositionally biased region" description="Polar residues" evidence="1">
    <location>
        <begin position="32"/>
        <end position="44"/>
    </location>
</feature>
<dbReference type="EMBL" id="AVOT02030858">
    <property type="protein sequence ID" value="MBW0524173.1"/>
    <property type="molecule type" value="Genomic_DNA"/>
</dbReference>
<evidence type="ECO:0000256" key="1">
    <source>
        <dbReference type="SAM" id="MobiDB-lite"/>
    </source>
</evidence>
<feature type="region of interest" description="Disordered" evidence="1">
    <location>
        <begin position="32"/>
        <end position="90"/>
    </location>
</feature>
<feature type="transmembrane region" description="Helical" evidence="2">
    <location>
        <begin position="12"/>
        <end position="30"/>
    </location>
</feature>
<protein>
    <submittedName>
        <fullName evidence="3">Uncharacterized protein</fullName>
    </submittedName>
</protein>
<proteinExistence type="predicted"/>
<gene>
    <name evidence="3" type="ORF">O181_063888</name>
</gene>
<comment type="caution">
    <text evidence="3">The sequence shown here is derived from an EMBL/GenBank/DDBJ whole genome shotgun (WGS) entry which is preliminary data.</text>
</comment>
<dbReference type="AlphaFoldDB" id="A0A9Q3ESH4"/>
<keyword evidence="2" id="KW-0472">Membrane</keyword>
<keyword evidence="2" id="KW-1133">Transmembrane helix</keyword>
<keyword evidence="4" id="KW-1185">Reference proteome</keyword>
<evidence type="ECO:0000313" key="4">
    <source>
        <dbReference type="Proteomes" id="UP000765509"/>
    </source>
</evidence>
<dbReference type="Proteomes" id="UP000765509">
    <property type="component" value="Unassembled WGS sequence"/>
</dbReference>
<reference evidence="3" key="1">
    <citation type="submission" date="2021-03" db="EMBL/GenBank/DDBJ databases">
        <title>Draft genome sequence of rust myrtle Austropuccinia psidii MF-1, a brazilian biotype.</title>
        <authorList>
            <person name="Quecine M.C."/>
            <person name="Pachon D.M.R."/>
            <person name="Bonatelli M.L."/>
            <person name="Correr F.H."/>
            <person name="Franceschini L.M."/>
            <person name="Leite T.F."/>
            <person name="Margarido G.R.A."/>
            <person name="Almeida C.A."/>
            <person name="Ferrarezi J.A."/>
            <person name="Labate C.A."/>
        </authorList>
    </citation>
    <scope>NUCLEOTIDE SEQUENCE</scope>
    <source>
        <strain evidence="3">MF-1</strain>
    </source>
</reference>